<dbReference type="Proteomes" id="UP000033651">
    <property type="component" value="Unassembled WGS sequence"/>
</dbReference>
<dbReference type="RefSeq" id="WP_045828085.1">
    <property type="nucleotide sequence ID" value="NZ_JZRB01000004.1"/>
</dbReference>
<organism evidence="2 3">
    <name type="scientific">Luteibacter yeojuensis</name>
    <dbReference type="NCBI Taxonomy" id="345309"/>
    <lineage>
        <taxon>Bacteria</taxon>
        <taxon>Pseudomonadati</taxon>
        <taxon>Pseudomonadota</taxon>
        <taxon>Gammaproteobacteria</taxon>
        <taxon>Lysobacterales</taxon>
        <taxon>Rhodanobacteraceae</taxon>
        <taxon>Luteibacter</taxon>
    </lineage>
</organism>
<dbReference type="PANTHER" id="PTHR35801:SF1">
    <property type="entry name" value="PHOSPHOSERINE PHOSPHATASE RSBX"/>
    <property type="match status" value="1"/>
</dbReference>
<comment type="caution">
    <text evidence="2">The sequence shown here is derived from an EMBL/GenBank/DDBJ whole genome shotgun (WGS) entry which is preliminary data.</text>
</comment>
<sequence>MDVICRGGETAVVPVEEPSQVGQARRVATQVAAACGFDDTDTGRVALVATELATNVLKHAQRGEIHVAAVPGRGARGVEIVAVDRGPGFNLADCLPDGYSTGGTRGEGLGAVQRQAQVMDMYADARGAVVLARLYARGLGDADIPFGATQTRLRDEPACGDGWGFAISGGEACVLVVDGLGHGPSANEAATACIDAWQAQPLADPVGLMAVLDDAMSGTRGGAVALARYEEGLLRYAGIGNIAGSLQTLEGSRGLASHPGIVGVQARRPQPFDFPGSAGKLLLMHSDGLQSRWSLRDYPGLVNRHPAVATAVLHRDFNRGRDDVTVFALRLEARA</sequence>
<keyword evidence="3" id="KW-1185">Reference proteome</keyword>
<dbReference type="InterPro" id="IPR039248">
    <property type="entry name" value="Ptase_RsbX"/>
</dbReference>
<dbReference type="Gene3D" id="3.30.565.10">
    <property type="entry name" value="Histidine kinase-like ATPase, C-terminal domain"/>
    <property type="match status" value="1"/>
</dbReference>
<evidence type="ECO:0000313" key="2">
    <source>
        <dbReference type="EMBL" id="KJV36780.1"/>
    </source>
</evidence>
<dbReference type="InterPro" id="IPR003594">
    <property type="entry name" value="HATPase_dom"/>
</dbReference>
<evidence type="ECO:0000313" key="3">
    <source>
        <dbReference type="Proteomes" id="UP000033651"/>
    </source>
</evidence>
<dbReference type="PANTHER" id="PTHR35801">
    <property type="entry name" value="PHOSPHOSERINE PHOSPHATASE RSBX"/>
    <property type="match status" value="1"/>
</dbReference>
<feature type="domain" description="PPM-type phosphatase" evidence="1">
    <location>
        <begin position="143"/>
        <end position="331"/>
    </location>
</feature>
<gene>
    <name evidence="2" type="ORF">VI08_03225</name>
</gene>
<dbReference type="SUPFAM" id="SSF81606">
    <property type="entry name" value="PP2C-like"/>
    <property type="match status" value="1"/>
</dbReference>
<protein>
    <submittedName>
        <fullName evidence="2">Transcriptional regulator</fullName>
    </submittedName>
</protein>
<proteinExistence type="predicted"/>
<dbReference type="InterPro" id="IPR036890">
    <property type="entry name" value="HATPase_C_sf"/>
</dbReference>
<dbReference type="OrthoDB" id="479131at2"/>
<dbReference type="InterPro" id="IPR001932">
    <property type="entry name" value="PPM-type_phosphatase-like_dom"/>
</dbReference>
<dbReference type="PATRIC" id="fig|345309.4.peg.2983"/>
<dbReference type="AlphaFoldDB" id="A0A0F3KZR7"/>
<evidence type="ECO:0000259" key="1">
    <source>
        <dbReference type="SMART" id="SM00331"/>
    </source>
</evidence>
<name>A0A0F3KZR7_9GAMM</name>
<dbReference type="Pfam" id="PF13581">
    <property type="entry name" value="HATPase_c_2"/>
    <property type="match status" value="1"/>
</dbReference>
<dbReference type="Gene3D" id="3.60.40.10">
    <property type="entry name" value="PPM-type phosphatase domain"/>
    <property type="match status" value="1"/>
</dbReference>
<dbReference type="SUPFAM" id="SSF55874">
    <property type="entry name" value="ATPase domain of HSP90 chaperone/DNA topoisomerase II/histidine kinase"/>
    <property type="match status" value="1"/>
</dbReference>
<dbReference type="EMBL" id="JZRB01000004">
    <property type="protein sequence ID" value="KJV36780.1"/>
    <property type="molecule type" value="Genomic_DNA"/>
</dbReference>
<accession>A0A0F3KZR7</accession>
<reference evidence="2 3" key="1">
    <citation type="submission" date="2015-03" db="EMBL/GenBank/DDBJ databases">
        <title>Draft genome sequence of Luteibacter yeojuensis strain SU11.</title>
        <authorList>
            <person name="Sulaiman J."/>
            <person name="Priya K."/>
            <person name="Chan K.-G."/>
        </authorList>
    </citation>
    <scope>NUCLEOTIDE SEQUENCE [LARGE SCALE GENOMIC DNA]</scope>
    <source>
        <strain evidence="2 3">SU11</strain>
    </source>
</reference>
<dbReference type="InterPro" id="IPR036457">
    <property type="entry name" value="PPM-type-like_dom_sf"/>
</dbReference>
<dbReference type="SMART" id="SM00331">
    <property type="entry name" value="PP2C_SIG"/>
    <property type="match status" value="1"/>
</dbReference>